<keyword evidence="2" id="KW-1185">Reference proteome</keyword>
<name>A0A5C7F9L6_9BACI</name>
<dbReference type="RefSeq" id="WP_147803197.1">
    <property type="nucleotide sequence ID" value="NZ_CP144914.1"/>
</dbReference>
<dbReference type="PANTHER" id="PTHR45569">
    <property type="entry name" value="SENSOR PROTEIN KDPD"/>
    <property type="match status" value="1"/>
</dbReference>
<dbReference type="KEGG" id="ahal:FTX54_004810"/>
<dbReference type="AlphaFoldDB" id="A0A5C7F9L6"/>
<dbReference type="GO" id="GO:0005886">
    <property type="term" value="C:plasma membrane"/>
    <property type="evidence" value="ECO:0007669"/>
    <property type="project" value="TreeGrafter"/>
</dbReference>
<dbReference type="Gene3D" id="3.40.50.620">
    <property type="entry name" value="HUPs"/>
    <property type="match status" value="1"/>
</dbReference>
<protein>
    <recommendedName>
        <fullName evidence="3">Universal stress protein UspA</fullName>
    </recommendedName>
</protein>
<reference evidence="1 2" key="1">
    <citation type="submission" date="2024-01" db="EMBL/GenBank/DDBJ databases">
        <title>Complete Genome Sequence of Alkalicoccus halolimnae BZ-SZ-XJ29T, a Moderately Halophilic Bacterium Isolated from a Salt Lake.</title>
        <authorList>
            <person name="Zhao B."/>
        </authorList>
    </citation>
    <scope>NUCLEOTIDE SEQUENCE [LARGE SCALE GENOMIC DNA]</scope>
    <source>
        <strain evidence="1 2">BZ-SZ-XJ29</strain>
    </source>
</reference>
<dbReference type="InterPro" id="IPR052023">
    <property type="entry name" value="Histidine_kinase_KdpD"/>
</dbReference>
<evidence type="ECO:0000313" key="2">
    <source>
        <dbReference type="Proteomes" id="UP000321816"/>
    </source>
</evidence>
<organism evidence="1 2">
    <name type="scientific">Alkalicoccus halolimnae</name>
    <dbReference type="NCBI Taxonomy" id="1667239"/>
    <lineage>
        <taxon>Bacteria</taxon>
        <taxon>Bacillati</taxon>
        <taxon>Bacillota</taxon>
        <taxon>Bacilli</taxon>
        <taxon>Bacillales</taxon>
        <taxon>Bacillaceae</taxon>
        <taxon>Alkalicoccus</taxon>
    </lineage>
</organism>
<dbReference type="GO" id="GO:0000155">
    <property type="term" value="F:phosphorelay sensor kinase activity"/>
    <property type="evidence" value="ECO:0007669"/>
    <property type="project" value="TreeGrafter"/>
</dbReference>
<sequence length="221" mass="25087">MEKENVLVCVSYPESAAQLIARGMTEKKAFRGECIVLHVYDPEGEGSDLKAQEKRDEIQRCADQHKALMIFQPMENGKKLGEIIGEVARAHDVRHVIIGQAFRSRWDLLIHGSLVNELFHELDEVDVTIYKIRKDASASEAMYDRGVAGYLYKDDGKYKVALSEPDIDSYAGTFYQHLHTDFMTGLYKAKIGNHPLVVHVTQKEVDDKYNEELDNLLGDTI</sequence>
<dbReference type="InterPro" id="IPR014729">
    <property type="entry name" value="Rossmann-like_a/b/a_fold"/>
</dbReference>
<accession>A0A5C7F9L6</accession>
<dbReference type="SUPFAM" id="SSF52402">
    <property type="entry name" value="Adenine nucleotide alpha hydrolases-like"/>
    <property type="match status" value="1"/>
</dbReference>
<dbReference type="PANTHER" id="PTHR45569:SF1">
    <property type="entry name" value="SENSOR PROTEIN KDPD"/>
    <property type="match status" value="1"/>
</dbReference>
<dbReference type="EMBL" id="CP144914">
    <property type="protein sequence ID" value="WWD80885.1"/>
    <property type="molecule type" value="Genomic_DNA"/>
</dbReference>
<dbReference type="OrthoDB" id="9806130at2"/>
<gene>
    <name evidence="1" type="ORF">FTX54_004810</name>
</gene>
<dbReference type="Proteomes" id="UP000321816">
    <property type="component" value="Chromosome"/>
</dbReference>
<proteinExistence type="predicted"/>
<evidence type="ECO:0008006" key="3">
    <source>
        <dbReference type="Google" id="ProtNLM"/>
    </source>
</evidence>
<evidence type="ECO:0000313" key="1">
    <source>
        <dbReference type="EMBL" id="WWD80885.1"/>
    </source>
</evidence>